<organism evidence="2 3">
    <name type="scientific">Zizania palustris</name>
    <name type="common">Northern wild rice</name>
    <dbReference type="NCBI Taxonomy" id="103762"/>
    <lineage>
        <taxon>Eukaryota</taxon>
        <taxon>Viridiplantae</taxon>
        <taxon>Streptophyta</taxon>
        <taxon>Embryophyta</taxon>
        <taxon>Tracheophyta</taxon>
        <taxon>Spermatophyta</taxon>
        <taxon>Magnoliopsida</taxon>
        <taxon>Liliopsida</taxon>
        <taxon>Poales</taxon>
        <taxon>Poaceae</taxon>
        <taxon>BOP clade</taxon>
        <taxon>Oryzoideae</taxon>
        <taxon>Oryzeae</taxon>
        <taxon>Zizaniinae</taxon>
        <taxon>Zizania</taxon>
    </lineage>
</organism>
<dbReference type="EMBL" id="JAAALK010000285">
    <property type="protein sequence ID" value="KAG8065036.1"/>
    <property type="molecule type" value="Genomic_DNA"/>
</dbReference>
<comment type="caution">
    <text evidence="2">The sequence shown here is derived from an EMBL/GenBank/DDBJ whole genome shotgun (WGS) entry which is preliminary data.</text>
</comment>
<dbReference type="Proteomes" id="UP000729402">
    <property type="component" value="Unassembled WGS sequence"/>
</dbReference>
<proteinExistence type="predicted"/>
<dbReference type="AlphaFoldDB" id="A0A8J5S105"/>
<gene>
    <name evidence="2" type="ORF">GUJ93_ZPchr0004g38337</name>
</gene>
<name>A0A8J5S105_ZIZPA</name>
<reference evidence="2" key="1">
    <citation type="journal article" date="2021" name="bioRxiv">
        <title>Whole Genome Assembly and Annotation of Northern Wild Rice, Zizania palustris L., Supports a Whole Genome Duplication in the Zizania Genus.</title>
        <authorList>
            <person name="Haas M."/>
            <person name="Kono T."/>
            <person name="Macchietto M."/>
            <person name="Millas R."/>
            <person name="McGilp L."/>
            <person name="Shao M."/>
            <person name="Duquette J."/>
            <person name="Hirsch C.N."/>
            <person name="Kimball J."/>
        </authorList>
    </citation>
    <scope>NUCLEOTIDE SEQUENCE</scope>
    <source>
        <tissue evidence="2">Fresh leaf tissue</tissue>
    </source>
</reference>
<keyword evidence="3" id="KW-1185">Reference proteome</keyword>
<feature type="region of interest" description="Disordered" evidence="1">
    <location>
        <begin position="1"/>
        <end position="44"/>
    </location>
</feature>
<protein>
    <submittedName>
        <fullName evidence="2">Uncharacterized protein</fullName>
    </submittedName>
</protein>
<evidence type="ECO:0000313" key="3">
    <source>
        <dbReference type="Proteomes" id="UP000729402"/>
    </source>
</evidence>
<sequence length="114" mass="12672">MRRAKTRALNSVVRSYDSTDDDEVDPVPQSLSLPIDEDDAEPEKDEYTRQVLTWEGAATVCPVAVASGEKPGVVGDDYGWTHLESSARGKAVATRMTWWKRRALLHRRAAKASD</sequence>
<evidence type="ECO:0000256" key="1">
    <source>
        <dbReference type="SAM" id="MobiDB-lite"/>
    </source>
</evidence>
<evidence type="ECO:0000313" key="2">
    <source>
        <dbReference type="EMBL" id="KAG8065036.1"/>
    </source>
</evidence>
<accession>A0A8J5S105</accession>
<feature type="compositionally biased region" description="Acidic residues" evidence="1">
    <location>
        <begin position="35"/>
        <end position="44"/>
    </location>
</feature>
<reference evidence="2" key="2">
    <citation type="submission" date="2021-02" db="EMBL/GenBank/DDBJ databases">
        <authorList>
            <person name="Kimball J.A."/>
            <person name="Haas M.W."/>
            <person name="Macchietto M."/>
            <person name="Kono T."/>
            <person name="Duquette J."/>
            <person name="Shao M."/>
        </authorList>
    </citation>
    <scope>NUCLEOTIDE SEQUENCE</scope>
    <source>
        <tissue evidence="2">Fresh leaf tissue</tissue>
    </source>
</reference>